<feature type="compositionally biased region" description="Polar residues" evidence="1">
    <location>
        <begin position="145"/>
        <end position="160"/>
    </location>
</feature>
<evidence type="ECO:0000313" key="3">
    <source>
        <dbReference type="EMBL" id="KAA5544551.1"/>
    </source>
</evidence>
<reference evidence="3 4" key="1">
    <citation type="submission" date="2019-08" db="EMBL/GenBank/DDBJ databases">
        <authorList>
            <person name="Dhanesh K."/>
            <person name="Kumar G."/>
            <person name="Sasikala C."/>
            <person name="Venkata Ramana C."/>
        </authorList>
    </citation>
    <scope>NUCLEOTIDE SEQUENCE [LARGE SCALE GENOMIC DNA]</scope>
    <source>
        <strain evidence="3 4">JC645</strain>
    </source>
</reference>
<feature type="compositionally biased region" description="Polar residues" evidence="1">
    <location>
        <begin position="206"/>
        <end position="220"/>
    </location>
</feature>
<feature type="transmembrane region" description="Helical" evidence="2">
    <location>
        <begin position="9"/>
        <end position="42"/>
    </location>
</feature>
<organism evidence="3 4">
    <name type="scientific">Roseiconus nitratireducens</name>
    <dbReference type="NCBI Taxonomy" id="2605748"/>
    <lineage>
        <taxon>Bacteria</taxon>
        <taxon>Pseudomonadati</taxon>
        <taxon>Planctomycetota</taxon>
        <taxon>Planctomycetia</taxon>
        <taxon>Pirellulales</taxon>
        <taxon>Pirellulaceae</taxon>
        <taxon>Roseiconus</taxon>
    </lineage>
</organism>
<protein>
    <submittedName>
        <fullName evidence="3">Uncharacterized protein</fullName>
    </submittedName>
</protein>
<sequence length="256" mass="27147">METISQEQILAIGITGLVIIGVAMVVTLAVMAGTLKLCIALIGNRNPSYLACIGWLIAIGFMNAFIVTTAWSVFGRGAVLLATPLTWFVTLYLISTAADCGLLRAFGIWFANSILGTIGLIAVMFVMSIPLAMFGANMEGKMKQIKSQMQTAQNAASQQEGPFDPDLASNPRDGGSQSGAASGGGLKKKTEQPDISVVRHDAVSKANATTTDAVTKQQRATVPKPRPMVKAKPRPTPRPAIKRAPDGTQLNPFFQN</sequence>
<proteinExistence type="predicted"/>
<feature type="transmembrane region" description="Helical" evidence="2">
    <location>
        <begin position="114"/>
        <end position="136"/>
    </location>
</feature>
<keyword evidence="2" id="KW-1133">Transmembrane helix</keyword>
<accession>A0A5M6DAI4</accession>
<keyword evidence="2" id="KW-0812">Transmembrane</keyword>
<evidence type="ECO:0000313" key="4">
    <source>
        <dbReference type="Proteomes" id="UP000324479"/>
    </source>
</evidence>
<keyword evidence="4" id="KW-1185">Reference proteome</keyword>
<gene>
    <name evidence="3" type="ORF">FYK55_09525</name>
</gene>
<dbReference type="RefSeq" id="WP_150076163.1">
    <property type="nucleotide sequence ID" value="NZ_VWOX01000004.1"/>
</dbReference>
<dbReference type="EMBL" id="VWOX01000004">
    <property type="protein sequence ID" value="KAA5544551.1"/>
    <property type="molecule type" value="Genomic_DNA"/>
</dbReference>
<feature type="region of interest" description="Disordered" evidence="1">
    <location>
        <begin position="145"/>
        <end position="256"/>
    </location>
</feature>
<dbReference type="Proteomes" id="UP000324479">
    <property type="component" value="Unassembled WGS sequence"/>
</dbReference>
<comment type="caution">
    <text evidence="3">The sequence shown here is derived from an EMBL/GenBank/DDBJ whole genome shotgun (WGS) entry which is preliminary data.</text>
</comment>
<feature type="compositionally biased region" description="Basic and acidic residues" evidence="1">
    <location>
        <begin position="188"/>
        <end position="203"/>
    </location>
</feature>
<keyword evidence="2" id="KW-0472">Membrane</keyword>
<evidence type="ECO:0000256" key="2">
    <source>
        <dbReference type="SAM" id="Phobius"/>
    </source>
</evidence>
<evidence type="ECO:0000256" key="1">
    <source>
        <dbReference type="SAM" id="MobiDB-lite"/>
    </source>
</evidence>
<dbReference type="AlphaFoldDB" id="A0A5M6DAI4"/>
<name>A0A5M6DAI4_9BACT</name>
<feature type="transmembrane region" description="Helical" evidence="2">
    <location>
        <begin position="48"/>
        <end position="66"/>
    </location>
</feature>